<reference evidence="1" key="1">
    <citation type="journal article" date="2021" name="Proc. Natl. Acad. Sci. U.S.A.">
        <title>A Catalog of Tens of Thousands of Viruses from Human Metagenomes Reveals Hidden Associations with Chronic Diseases.</title>
        <authorList>
            <person name="Tisza M.J."/>
            <person name="Buck C.B."/>
        </authorList>
    </citation>
    <scope>NUCLEOTIDE SEQUENCE</scope>
    <source>
        <strain evidence="1">CtqwY3</strain>
    </source>
</reference>
<dbReference type="EMBL" id="BK032541">
    <property type="protein sequence ID" value="DAF46614.1"/>
    <property type="molecule type" value="Genomic_DNA"/>
</dbReference>
<proteinExistence type="predicted"/>
<evidence type="ECO:0000313" key="1">
    <source>
        <dbReference type="EMBL" id="DAF46614.1"/>
    </source>
</evidence>
<protein>
    <submittedName>
        <fullName evidence="1">Uncharacterized protein</fullName>
    </submittedName>
</protein>
<sequence length="54" mass="6415">MFINSFLIHLMPFYKKVYTFVKKVILGIDIVSNRSIIGSVRRRKNEKKKTKKIS</sequence>
<organism evidence="1">
    <name type="scientific">Siphoviridae sp. ctqwY3</name>
    <dbReference type="NCBI Taxonomy" id="2827951"/>
    <lineage>
        <taxon>Viruses</taxon>
        <taxon>Duplodnaviria</taxon>
        <taxon>Heunggongvirae</taxon>
        <taxon>Uroviricota</taxon>
        <taxon>Caudoviricetes</taxon>
    </lineage>
</organism>
<accession>A0A8S5S6S7</accession>
<name>A0A8S5S6S7_9CAUD</name>